<dbReference type="InterPro" id="IPR051941">
    <property type="entry name" value="BG_Antigen-Binding_Lectin"/>
</dbReference>
<keyword evidence="7" id="KW-0106">Calcium</keyword>
<dbReference type="InterPro" id="IPR016187">
    <property type="entry name" value="CTDL_fold"/>
</dbReference>
<dbReference type="eggNOG" id="KOG4297">
    <property type="taxonomic scope" value="Eukaryota"/>
</dbReference>
<evidence type="ECO:0008006" key="14">
    <source>
        <dbReference type="Google" id="ProtNLM"/>
    </source>
</evidence>
<name>C3YUX8_BRAFL</name>
<dbReference type="InterPro" id="IPR001304">
    <property type="entry name" value="C-type_lectin-like"/>
</dbReference>
<evidence type="ECO:0000259" key="11">
    <source>
        <dbReference type="PROSITE" id="PS50041"/>
    </source>
</evidence>
<dbReference type="Gene3D" id="2.60.120.260">
    <property type="entry name" value="Galactose-binding domain-like"/>
    <property type="match status" value="2"/>
</dbReference>
<dbReference type="SMART" id="SM00607">
    <property type="entry name" value="FTP"/>
    <property type="match status" value="2"/>
</dbReference>
<proteinExistence type="inferred from homology"/>
<reference evidence="13" key="1">
    <citation type="journal article" date="2008" name="Nature">
        <title>The amphioxus genome and the evolution of the chordate karyotype.</title>
        <authorList>
            <consortium name="US DOE Joint Genome Institute (JGI-PGF)"/>
            <person name="Putnam N.H."/>
            <person name="Butts T."/>
            <person name="Ferrier D.E.K."/>
            <person name="Furlong R.F."/>
            <person name="Hellsten U."/>
            <person name="Kawashima T."/>
            <person name="Robinson-Rechavi M."/>
            <person name="Shoguchi E."/>
            <person name="Terry A."/>
            <person name="Yu J.-K."/>
            <person name="Benito-Gutierrez E.L."/>
            <person name="Dubchak I."/>
            <person name="Garcia-Fernandez J."/>
            <person name="Gibson-Brown J.J."/>
            <person name="Grigoriev I.V."/>
            <person name="Horton A.C."/>
            <person name="de Jong P.J."/>
            <person name="Jurka J."/>
            <person name="Kapitonov V.V."/>
            <person name="Kohara Y."/>
            <person name="Kuroki Y."/>
            <person name="Lindquist E."/>
            <person name="Lucas S."/>
            <person name="Osoegawa K."/>
            <person name="Pennacchio L.A."/>
            <person name="Salamov A.A."/>
            <person name="Satou Y."/>
            <person name="Sauka-Spengler T."/>
            <person name="Schmutz J."/>
            <person name="Shin-I T."/>
            <person name="Toyoda A."/>
            <person name="Bronner-Fraser M."/>
            <person name="Fujiyama A."/>
            <person name="Holland L.Z."/>
            <person name="Holland P.W.H."/>
            <person name="Satoh N."/>
            <person name="Rokhsar D.S."/>
        </authorList>
    </citation>
    <scope>NUCLEOTIDE SEQUENCE [LARGE SCALE GENOMIC DNA]</scope>
    <source>
        <strain evidence="13">S238N-H82</strain>
        <tissue evidence="13">Testes</tissue>
    </source>
</reference>
<keyword evidence="8 9" id="KW-1015">Disulfide bond</keyword>
<evidence type="ECO:0000256" key="5">
    <source>
        <dbReference type="ARBA" id="ARBA00022723"/>
    </source>
</evidence>
<dbReference type="PANTHER" id="PTHR45713">
    <property type="entry name" value="FTP DOMAIN-CONTAINING PROTEIN"/>
    <property type="match status" value="1"/>
</dbReference>
<comment type="subunit">
    <text evidence="3">Homotrimer.</text>
</comment>
<dbReference type="InParanoid" id="C3YUX8"/>
<keyword evidence="4 9" id="KW-0420">Kringle</keyword>
<feature type="disulfide bond" evidence="9">
    <location>
        <begin position="543"/>
        <end position="566"/>
    </location>
</feature>
<dbReference type="PROSITE" id="PS50041">
    <property type="entry name" value="C_TYPE_LECTIN_2"/>
    <property type="match status" value="1"/>
</dbReference>
<dbReference type="Gene3D" id="3.10.100.10">
    <property type="entry name" value="Mannose-Binding Protein A, subunit A"/>
    <property type="match status" value="1"/>
</dbReference>
<dbReference type="GO" id="GO:0010185">
    <property type="term" value="P:regulation of cellular defense response"/>
    <property type="evidence" value="ECO:0007669"/>
    <property type="project" value="UniProtKB-ARBA"/>
</dbReference>
<keyword evidence="5" id="KW-0479">Metal-binding</keyword>
<evidence type="ECO:0000256" key="8">
    <source>
        <dbReference type="ARBA" id="ARBA00023157"/>
    </source>
</evidence>
<dbReference type="InterPro" id="IPR006585">
    <property type="entry name" value="FTP1"/>
</dbReference>
<dbReference type="Pfam" id="PF00051">
    <property type="entry name" value="Kringle"/>
    <property type="match status" value="1"/>
</dbReference>
<dbReference type="CDD" id="cd00037">
    <property type="entry name" value="CLECT"/>
    <property type="match status" value="1"/>
</dbReference>
<evidence type="ECO:0000256" key="7">
    <source>
        <dbReference type="ARBA" id="ARBA00022837"/>
    </source>
</evidence>
<dbReference type="SMART" id="SM00130">
    <property type="entry name" value="KR"/>
    <property type="match status" value="1"/>
</dbReference>
<evidence type="ECO:0000256" key="10">
    <source>
        <dbReference type="SAM" id="SignalP"/>
    </source>
</evidence>
<dbReference type="GO" id="GO:0046872">
    <property type="term" value="F:metal ion binding"/>
    <property type="evidence" value="ECO:0007669"/>
    <property type="project" value="UniProtKB-KW"/>
</dbReference>
<dbReference type="FunFam" id="2.60.120.260:FF:000105">
    <property type="entry name" value="Sushi, von Willebrand factor type A, EGF and pentraxin domain-containing protein 1"/>
    <property type="match status" value="1"/>
</dbReference>
<dbReference type="PROSITE" id="PS00615">
    <property type="entry name" value="C_TYPE_LECTIN_1"/>
    <property type="match status" value="1"/>
</dbReference>
<keyword evidence="10" id="KW-0732">Signal</keyword>
<dbReference type="AlphaFoldDB" id="C3YUX8"/>
<dbReference type="PROSITE" id="PS00021">
    <property type="entry name" value="KRINGLE_1"/>
    <property type="match status" value="1"/>
</dbReference>
<feature type="disulfide bond" evidence="9">
    <location>
        <begin position="494"/>
        <end position="571"/>
    </location>
</feature>
<feature type="chain" id="PRO_5002936083" description="C-type lectin domain-containing protein" evidence="10">
    <location>
        <begin position="22"/>
        <end position="571"/>
    </location>
</feature>
<evidence type="ECO:0000256" key="6">
    <source>
        <dbReference type="ARBA" id="ARBA00022734"/>
    </source>
</evidence>
<evidence type="ECO:0000256" key="4">
    <source>
        <dbReference type="ARBA" id="ARBA00022572"/>
    </source>
</evidence>
<dbReference type="PANTHER" id="PTHR45713:SF6">
    <property type="entry name" value="F5_8 TYPE C DOMAIN-CONTAINING PROTEIN"/>
    <property type="match status" value="1"/>
</dbReference>
<feature type="disulfide bond" evidence="9">
    <location>
        <begin position="515"/>
        <end position="554"/>
    </location>
</feature>
<dbReference type="InterPro" id="IPR008979">
    <property type="entry name" value="Galactose-bd-like_sf"/>
</dbReference>
<dbReference type="GO" id="GO:0001868">
    <property type="term" value="P:regulation of complement activation, lectin pathway"/>
    <property type="evidence" value="ECO:0007669"/>
    <property type="project" value="UniProtKB-ARBA"/>
</dbReference>
<dbReference type="InterPro" id="IPR016186">
    <property type="entry name" value="C-type_lectin-like/link_sf"/>
</dbReference>
<feature type="signal peptide" evidence="10">
    <location>
        <begin position="1"/>
        <end position="21"/>
    </location>
</feature>
<dbReference type="SUPFAM" id="SSF57440">
    <property type="entry name" value="Kringle-like"/>
    <property type="match status" value="1"/>
</dbReference>
<dbReference type="PROSITE" id="PS50070">
    <property type="entry name" value="KRINGLE_2"/>
    <property type="match status" value="1"/>
</dbReference>
<dbReference type="Pfam" id="PF22633">
    <property type="entry name" value="F5_F8_type_C_2"/>
    <property type="match status" value="2"/>
</dbReference>
<dbReference type="InterPro" id="IPR018056">
    <property type="entry name" value="Kringle_CS"/>
</dbReference>
<feature type="domain" description="Kringle" evidence="12">
    <location>
        <begin position="493"/>
        <end position="571"/>
    </location>
</feature>
<comment type="function">
    <text evidence="1">Acts as a defensive agent. Recognizes blood group fucosylated oligosaccharides including A, B, H and Lewis B-type antigens. Does not recognize Lewis A antigen and has low affinity for monovalent haptens.</text>
</comment>
<organism>
    <name type="scientific">Branchiostoma floridae</name>
    <name type="common">Florida lancelet</name>
    <name type="synonym">Amphioxus</name>
    <dbReference type="NCBI Taxonomy" id="7739"/>
    <lineage>
        <taxon>Eukaryota</taxon>
        <taxon>Metazoa</taxon>
        <taxon>Chordata</taxon>
        <taxon>Cephalochordata</taxon>
        <taxon>Leptocardii</taxon>
        <taxon>Amphioxiformes</taxon>
        <taxon>Branchiostomatidae</taxon>
        <taxon>Branchiostoma</taxon>
    </lineage>
</organism>
<evidence type="ECO:0000313" key="13">
    <source>
        <dbReference type="EMBL" id="EEN56029.1"/>
    </source>
</evidence>
<keyword evidence="6" id="KW-0430">Lectin</keyword>
<evidence type="ECO:0000256" key="1">
    <source>
        <dbReference type="ARBA" id="ARBA00002219"/>
    </source>
</evidence>
<evidence type="ECO:0000256" key="9">
    <source>
        <dbReference type="PROSITE-ProRule" id="PRU00121"/>
    </source>
</evidence>
<dbReference type="CDD" id="cd00108">
    <property type="entry name" value="KR"/>
    <property type="match status" value="1"/>
</dbReference>
<dbReference type="SUPFAM" id="SSF56436">
    <property type="entry name" value="C-type lectin-like"/>
    <property type="match status" value="1"/>
</dbReference>
<dbReference type="EMBL" id="GG666554">
    <property type="protein sequence ID" value="EEN56029.1"/>
    <property type="molecule type" value="Genomic_DNA"/>
</dbReference>
<evidence type="ECO:0000259" key="12">
    <source>
        <dbReference type="PROSITE" id="PS50070"/>
    </source>
</evidence>
<dbReference type="Pfam" id="PF00059">
    <property type="entry name" value="Lectin_C"/>
    <property type="match status" value="1"/>
</dbReference>
<dbReference type="GO" id="GO:0042806">
    <property type="term" value="F:fucose binding"/>
    <property type="evidence" value="ECO:0007669"/>
    <property type="project" value="UniProtKB-ARBA"/>
</dbReference>
<dbReference type="Gene3D" id="2.40.20.10">
    <property type="entry name" value="Plasminogen Kringle 4"/>
    <property type="match status" value="1"/>
</dbReference>
<dbReference type="InterPro" id="IPR013806">
    <property type="entry name" value="Kringle-like"/>
</dbReference>
<dbReference type="SUPFAM" id="SSF49785">
    <property type="entry name" value="Galactose-binding domain-like"/>
    <property type="match status" value="2"/>
</dbReference>
<sequence>MATGGVCSLIVCVLLVCGSVGVSLNTSTTADKIERLKAKIDAVNLKVVRATGTLNNMAETGFPEVPDVPTPSPAPSNMPEPDINIAEGKDAFQSSTMWEMVAGHAVDGNTDGDYFQDSCTHTEQWVRGPAWWVDLGQSYTIGRVAIFNRQDYGPDRLNPFNIHIGDSDQISSNPKCGGDHVIDVNQPSISVSCQGMTGRYVGVSLPGDYRTLTLCEVQVFSDINIARGKQAYQTSVVWEKVAGLAVDGDTNTDYYADSCQHNAPGEANPSWWVDLGKSFTINRVVIFNRQDYGPERLNPFNIHIGDSDLVIANPQCGGDHQIDVNQPTISVSCLGMTGRYVGVRLPGEYRSLTLCEVQVFSGSLSTVGYTERAGSFYKVFRTRKDHTSAQQTCETDGGHLAVVDTEALNNFIVELISDFEDFWIGLSGGDTDGNWRWADGTRLGVGCAFTNWAPYEPSDNNGQNCVQMWSAYDYKWDDDFCYLQKYFICQIESCQVGNGASYRGTVSVTQTGKTCQRWDSQTPHEHDRTPANYPAGGLVDNYCRNPDGWYAIWCYTTDPSQRWDYCDVPVC</sequence>
<protein>
    <recommendedName>
        <fullName evidence="14">C-type lectin domain-containing protein</fullName>
    </recommendedName>
</protein>
<feature type="domain" description="C-type lectin" evidence="11">
    <location>
        <begin position="372"/>
        <end position="490"/>
    </location>
</feature>
<dbReference type="PRINTS" id="PR00018">
    <property type="entry name" value="KRINGLE"/>
</dbReference>
<dbReference type="InterPro" id="IPR018378">
    <property type="entry name" value="C-type_lectin_CS"/>
</dbReference>
<gene>
    <name evidence="13" type="ORF">BRAFLDRAFT_74138</name>
</gene>
<evidence type="ECO:0000256" key="3">
    <source>
        <dbReference type="ARBA" id="ARBA00011233"/>
    </source>
</evidence>
<accession>C3YUX8</accession>
<dbReference type="FunFam" id="2.40.20.10:FF:000025">
    <property type="entry name" value="Plasminogen"/>
    <property type="match status" value="1"/>
</dbReference>
<evidence type="ECO:0000256" key="2">
    <source>
        <dbReference type="ARBA" id="ARBA00010147"/>
    </source>
</evidence>
<comment type="similarity">
    <text evidence="2">Belongs to the fucolectin family.</text>
</comment>
<dbReference type="InterPro" id="IPR038178">
    <property type="entry name" value="Kringle_sf"/>
</dbReference>
<dbReference type="InterPro" id="IPR000001">
    <property type="entry name" value="Kringle"/>
</dbReference>
<dbReference type="SMART" id="SM00034">
    <property type="entry name" value="CLECT"/>
    <property type="match status" value="1"/>
</dbReference>